<accession>A0A9D6HQD3</accession>
<sequence>MATRTASKNKDFVTIPRETYEEFLVWQKVKNVKEVKPTKEDLRIIKRGEKNIRAGNYVSWGQLKNELAYSRNRSRKKSN</sequence>
<evidence type="ECO:0000313" key="1">
    <source>
        <dbReference type="EMBL" id="MBI2052101.1"/>
    </source>
</evidence>
<comment type="caution">
    <text evidence="1">The sequence shown here is derived from an EMBL/GenBank/DDBJ whole genome shotgun (WGS) entry which is preliminary data.</text>
</comment>
<dbReference type="EMBL" id="JACOYY010000009">
    <property type="protein sequence ID" value="MBI2052101.1"/>
    <property type="molecule type" value="Genomic_DNA"/>
</dbReference>
<proteinExistence type="predicted"/>
<gene>
    <name evidence="1" type="ORF">HYT38_00275</name>
</gene>
<organism evidence="1 2">
    <name type="scientific">Candidatus Sungiibacteriota bacterium</name>
    <dbReference type="NCBI Taxonomy" id="2750080"/>
    <lineage>
        <taxon>Bacteria</taxon>
        <taxon>Candidatus Sungiibacteriota</taxon>
    </lineage>
</organism>
<dbReference type="AlphaFoldDB" id="A0A9D6HQD3"/>
<protein>
    <submittedName>
        <fullName evidence="1">Uncharacterized protein</fullName>
    </submittedName>
</protein>
<reference evidence="1" key="1">
    <citation type="submission" date="2020-07" db="EMBL/GenBank/DDBJ databases">
        <title>Huge and variable diversity of episymbiotic CPR bacteria and DPANN archaea in groundwater ecosystems.</title>
        <authorList>
            <person name="He C.Y."/>
            <person name="Keren R."/>
            <person name="Whittaker M."/>
            <person name="Farag I.F."/>
            <person name="Doudna J."/>
            <person name="Cate J.H.D."/>
            <person name="Banfield J.F."/>
        </authorList>
    </citation>
    <scope>NUCLEOTIDE SEQUENCE</scope>
    <source>
        <strain evidence="1">NC_groundwater_191_Ag_S-0.1um_45_8</strain>
    </source>
</reference>
<dbReference type="Proteomes" id="UP000786662">
    <property type="component" value="Unassembled WGS sequence"/>
</dbReference>
<evidence type="ECO:0000313" key="2">
    <source>
        <dbReference type="Proteomes" id="UP000786662"/>
    </source>
</evidence>
<name>A0A9D6HQD3_9BACT</name>